<organism evidence="2 3">
    <name type="scientific">Brevifollis gellanilyticus</name>
    <dbReference type="NCBI Taxonomy" id="748831"/>
    <lineage>
        <taxon>Bacteria</taxon>
        <taxon>Pseudomonadati</taxon>
        <taxon>Verrucomicrobiota</taxon>
        <taxon>Verrucomicrobiia</taxon>
        <taxon>Verrucomicrobiales</taxon>
        <taxon>Verrucomicrobiaceae</taxon>
    </lineage>
</organism>
<dbReference type="SUPFAM" id="SSF52266">
    <property type="entry name" value="SGNH hydrolase"/>
    <property type="match status" value="1"/>
</dbReference>
<proteinExistence type="predicted"/>
<dbReference type="Pfam" id="PF13472">
    <property type="entry name" value="Lipase_GDSL_2"/>
    <property type="match status" value="1"/>
</dbReference>
<dbReference type="CDD" id="cd01839">
    <property type="entry name" value="SGNH_arylesterase_like"/>
    <property type="match status" value="1"/>
</dbReference>
<dbReference type="RefSeq" id="WP_146848803.1">
    <property type="nucleotide sequence ID" value="NZ_BKAG01000003.1"/>
</dbReference>
<reference evidence="2 3" key="1">
    <citation type="submission" date="2019-07" db="EMBL/GenBank/DDBJ databases">
        <title>Whole genome shotgun sequence of Brevifollis gellanilyticus NBRC 108608.</title>
        <authorList>
            <person name="Hosoyama A."/>
            <person name="Uohara A."/>
            <person name="Ohji S."/>
            <person name="Ichikawa N."/>
        </authorList>
    </citation>
    <scope>NUCLEOTIDE SEQUENCE [LARGE SCALE GENOMIC DNA]</scope>
    <source>
        <strain evidence="2 3">NBRC 108608</strain>
    </source>
</reference>
<dbReference type="OrthoDB" id="164654at2"/>
<evidence type="ECO:0000313" key="2">
    <source>
        <dbReference type="EMBL" id="GEP41338.1"/>
    </source>
</evidence>
<dbReference type="AlphaFoldDB" id="A0A512M3Q3"/>
<name>A0A512M3Q3_9BACT</name>
<sequence>MTTVLCFGDSNTWGFDPAYITAPYPRRHPLGVRWTSLLATELGEDFRVIEEGQNGRTTVHEDPLNIARNGKEYLPACLESHKPIDIVVMMLGTNDLKSYYNLPPGEIANGAGILARMILGSNAGPDNRAPRLLLVCPPKVGSLAHLPDLDAKIPNGIARSEQFPKYYEALAISLGCAYLNSQDYVQTSPVDGIHLEATEQPKLAYAIAEKIRAMD</sequence>
<gene>
    <name evidence="2" type="ORF">BGE01nite_06290</name>
</gene>
<keyword evidence="2" id="KW-0378">Hydrolase</keyword>
<evidence type="ECO:0000313" key="3">
    <source>
        <dbReference type="Proteomes" id="UP000321577"/>
    </source>
</evidence>
<dbReference type="Gene3D" id="3.40.50.1110">
    <property type="entry name" value="SGNH hydrolase"/>
    <property type="match status" value="1"/>
</dbReference>
<dbReference type="Proteomes" id="UP000321577">
    <property type="component" value="Unassembled WGS sequence"/>
</dbReference>
<feature type="domain" description="SGNH hydrolase-type esterase" evidence="1">
    <location>
        <begin position="6"/>
        <end position="189"/>
    </location>
</feature>
<dbReference type="EMBL" id="BKAG01000003">
    <property type="protein sequence ID" value="GEP41338.1"/>
    <property type="molecule type" value="Genomic_DNA"/>
</dbReference>
<comment type="caution">
    <text evidence="2">The sequence shown here is derived from an EMBL/GenBank/DDBJ whole genome shotgun (WGS) entry which is preliminary data.</text>
</comment>
<dbReference type="GO" id="GO:0016788">
    <property type="term" value="F:hydrolase activity, acting on ester bonds"/>
    <property type="evidence" value="ECO:0007669"/>
    <property type="project" value="UniProtKB-ARBA"/>
</dbReference>
<keyword evidence="3" id="KW-1185">Reference proteome</keyword>
<dbReference type="InterPro" id="IPR013830">
    <property type="entry name" value="SGNH_hydro"/>
</dbReference>
<evidence type="ECO:0000259" key="1">
    <source>
        <dbReference type="Pfam" id="PF13472"/>
    </source>
</evidence>
<accession>A0A512M3Q3</accession>
<protein>
    <submittedName>
        <fullName evidence="2">Hydrolase</fullName>
    </submittedName>
</protein>
<dbReference type="InterPro" id="IPR036514">
    <property type="entry name" value="SGNH_hydro_sf"/>
</dbReference>